<dbReference type="SUPFAM" id="SSF53756">
    <property type="entry name" value="UDP-Glycosyltransferase/glycogen phosphorylase"/>
    <property type="match status" value="1"/>
</dbReference>
<evidence type="ECO:0000259" key="5">
    <source>
        <dbReference type="Pfam" id="PF13439"/>
    </source>
</evidence>
<dbReference type="InterPro" id="IPR028098">
    <property type="entry name" value="Glyco_trans_4-like_N"/>
</dbReference>
<feature type="region of interest" description="Disordered" evidence="4">
    <location>
        <begin position="182"/>
        <end position="209"/>
    </location>
</feature>
<organism evidence="6 7">
    <name type="scientific">Brachybacterium kimchii</name>
    <dbReference type="NCBI Taxonomy" id="2942909"/>
    <lineage>
        <taxon>Bacteria</taxon>
        <taxon>Bacillati</taxon>
        <taxon>Actinomycetota</taxon>
        <taxon>Actinomycetes</taxon>
        <taxon>Micrococcales</taxon>
        <taxon>Dermabacteraceae</taxon>
        <taxon>Brachybacterium</taxon>
    </lineage>
</organism>
<dbReference type="GO" id="GO:0016757">
    <property type="term" value="F:glycosyltransferase activity"/>
    <property type="evidence" value="ECO:0007669"/>
    <property type="project" value="UniProtKB-KW"/>
</dbReference>
<sequence>MRILHVTQASFAGVLSSSTAIARAQAEVPGVEVTYAWSPRTVSPAPDQIQQMVGPRVRVVRLSRSPRLGVPALGARLPGLIARGDFDVVHLHSSFAGMLGRIAALIAGRRSTVVYSPHSFAFDRPDTSRARRIAYRSLERLGARISSAIIACSPSEQAVARSAIPDARTAILTNAVDARSLAQERRAAQEERTPGVQDGTHEGAPDAPRLRVAHIGRIASQKRPDLFGRIAERFVGGAARAAEAPAGAEGADAPRFTWLGEGDRSLLPPSVEVTGWLTPAQLHRELARTDIVLFTSAAEGMPVSLLEAQAMGIPIVGSRVTGIADLVDDGRTGLLFTTEDEGHEALRHLLGSPEQRRALGRTAAREVAADFDLDGLAERSFTAYTSLGLPVTTTKGIR</sequence>
<evidence type="ECO:0000313" key="6">
    <source>
        <dbReference type="EMBL" id="UQN28455.1"/>
    </source>
</evidence>
<protein>
    <recommendedName>
        <fullName evidence="1">D-inositol 3-phosphate glycosyltransferase</fullName>
    </recommendedName>
</protein>
<feature type="domain" description="Glycosyltransferase subfamily 4-like N-terminal" evidence="5">
    <location>
        <begin position="20"/>
        <end position="178"/>
    </location>
</feature>
<keyword evidence="7" id="KW-1185">Reference proteome</keyword>
<dbReference type="PANTHER" id="PTHR45947">
    <property type="entry name" value="SULFOQUINOVOSYL TRANSFERASE SQD2"/>
    <property type="match status" value="1"/>
</dbReference>
<evidence type="ECO:0000313" key="7">
    <source>
        <dbReference type="Proteomes" id="UP001055868"/>
    </source>
</evidence>
<dbReference type="Pfam" id="PF13439">
    <property type="entry name" value="Glyco_transf_4"/>
    <property type="match status" value="1"/>
</dbReference>
<dbReference type="PANTHER" id="PTHR45947:SF3">
    <property type="entry name" value="SULFOQUINOVOSYL TRANSFERASE SQD2"/>
    <property type="match status" value="1"/>
</dbReference>
<evidence type="ECO:0000256" key="4">
    <source>
        <dbReference type="SAM" id="MobiDB-lite"/>
    </source>
</evidence>
<dbReference type="RefSeq" id="WP_249477538.1">
    <property type="nucleotide sequence ID" value="NZ_CP097218.1"/>
</dbReference>
<evidence type="ECO:0000256" key="1">
    <source>
        <dbReference type="ARBA" id="ARBA00021292"/>
    </source>
</evidence>
<keyword evidence="3 6" id="KW-0808">Transferase</keyword>
<keyword evidence="2 6" id="KW-0328">Glycosyltransferase</keyword>
<dbReference type="EMBL" id="CP097218">
    <property type="protein sequence ID" value="UQN28455.1"/>
    <property type="molecule type" value="Genomic_DNA"/>
</dbReference>
<feature type="compositionally biased region" description="Basic and acidic residues" evidence="4">
    <location>
        <begin position="182"/>
        <end position="204"/>
    </location>
</feature>
<dbReference type="InterPro" id="IPR050194">
    <property type="entry name" value="Glycosyltransferase_grp1"/>
</dbReference>
<proteinExistence type="predicted"/>
<evidence type="ECO:0000256" key="3">
    <source>
        <dbReference type="ARBA" id="ARBA00022679"/>
    </source>
</evidence>
<dbReference type="Gene3D" id="3.40.50.2000">
    <property type="entry name" value="Glycogen Phosphorylase B"/>
    <property type="match status" value="2"/>
</dbReference>
<name>A0ABY4N1N2_9MICO</name>
<reference evidence="6" key="1">
    <citation type="submission" date="2022-05" db="EMBL/GenBank/DDBJ databases">
        <title>Genomic analysis of Brachybacterium sp. CBA3104.</title>
        <authorList>
            <person name="Roh S.W."/>
            <person name="Kim Y.B."/>
            <person name="Kim Y."/>
        </authorList>
    </citation>
    <scope>NUCLEOTIDE SEQUENCE</scope>
    <source>
        <strain evidence="6">CBA3104</strain>
    </source>
</reference>
<dbReference type="Proteomes" id="UP001055868">
    <property type="component" value="Chromosome"/>
</dbReference>
<accession>A0ABY4N1N2</accession>
<gene>
    <name evidence="6" type="ORF">M4486_12485</name>
</gene>
<dbReference type="Pfam" id="PF13692">
    <property type="entry name" value="Glyco_trans_1_4"/>
    <property type="match status" value="1"/>
</dbReference>
<evidence type="ECO:0000256" key="2">
    <source>
        <dbReference type="ARBA" id="ARBA00022676"/>
    </source>
</evidence>